<evidence type="ECO:0000256" key="6">
    <source>
        <dbReference type="ARBA" id="ARBA00023157"/>
    </source>
</evidence>
<dbReference type="EC" id="3.1.2.22" evidence="2"/>
<dbReference type="FunCoup" id="F0ZZ37">
    <property type="interactions" value="285"/>
</dbReference>
<evidence type="ECO:0000313" key="10">
    <source>
        <dbReference type="EMBL" id="EGC30795.1"/>
    </source>
</evidence>
<dbReference type="KEGG" id="dpp:DICPUDRAFT_157425"/>
<keyword evidence="4 9" id="KW-0732">Signal</keyword>
<dbReference type="STRING" id="5786.F0ZZ37"/>
<gene>
    <name evidence="10" type="ORF">DICPUDRAFT_157425</name>
</gene>
<dbReference type="GeneID" id="10508631"/>
<evidence type="ECO:0000256" key="2">
    <source>
        <dbReference type="ARBA" id="ARBA00012423"/>
    </source>
</evidence>
<keyword evidence="7" id="KW-0325">Glycoprotein</keyword>
<protein>
    <recommendedName>
        <fullName evidence="3">Palmitoyl-protein thioesterase 1</fullName>
        <ecNumber evidence="2">3.1.2.22</ecNumber>
    </recommendedName>
    <alternativeName>
        <fullName evidence="8">Palmitoyl-protein hydrolase 1</fullName>
    </alternativeName>
</protein>
<dbReference type="InterPro" id="IPR029058">
    <property type="entry name" value="AB_hydrolase_fold"/>
</dbReference>
<keyword evidence="5" id="KW-0378">Hydrolase</keyword>
<comment type="similarity">
    <text evidence="1">Belongs to the palmitoyl-protein thioesterase family.</text>
</comment>
<evidence type="ECO:0000256" key="4">
    <source>
        <dbReference type="ARBA" id="ARBA00022729"/>
    </source>
</evidence>
<organism evidence="10 11">
    <name type="scientific">Dictyostelium purpureum</name>
    <name type="common">Slime mold</name>
    <dbReference type="NCBI Taxonomy" id="5786"/>
    <lineage>
        <taxon>Eukaryota</taxon>
        <taxon>Amoebozoa</taxon>
        <taxon>Evosea</taxon>
        <taxon>Eumycetozoa</taxon>
        <taxon>Dictyostelia</taxon>
        <taxon>Dictyosteliales</taxon>
        <taxon>Dictyosteliaceae</taxon>
        <taxon>Dictyostelium</taxon>
    </lineage>
</organism>
<accession>F0ZZ37</accession>
<dbReference type="RefSeq" id="XP_003292685.1">
    <property type="nucleotide sequence ID" value="XM_003292637.1"/>
</dbReference>
<dbReference type="eggNOG" id="KOG2541">
    <property type="taxonomic scope" value="Eukaryota"/>
</dbReference>
<evidence type="ECO:0000313" key="11">
    <source>
        <dbReference type="Proteomes" id="UP000001064"/>
    </source>
</evidence>
<keyword evidence="11" id="KW-1185">Reference proteome</keyword>
<dbReference type="InterPro" id="IPR002472">
    <property type="entry name" value="Palm_thioest"/>
</dbReference>
<dbReference type="Proteomes" id="UP000001064">
    <property type="component" value="Unassembled WGS sequence"/>
</dbReference>
<dbReference type="PANTHER" id="PTHR11247:SF8">
    <property type="entry name" value="PALMITOYL-PROTEIN THIOESTERASE 1"/>
    <property type="match status" value="1"/>
</dbReference>
<dbReference type="Pfam" id="PF02089">
    <property type="entry name" value="Palm_thioest"/>
    <property type="match status" value="1"/>
</dbReference>
<feature type="signal peptide" evidence="9">
    <location>
        <begin position="1"/>
        <end position="23"/>
    </location>
</feature>
<dbReference type="InParanoid" id="F0ZZ37"/>
<dbReference type="Gene3D" id="3.40.50.1820">
    <property type="entry name" value="alpha/beta hydrolase"/>
    <property type="match status" value="1"/>
</dbReference>
<dbReference type="EMBL" id="GL871300">
    <property type="protein sequence ID" value="EGC30795.1"/>
    <property type="molecule type" value="Genomic_DNA"/>
</dbReference>
<dbReference type="AlphaFoldDB" id="F0ZZ37"/>
<evidence type="ECO:0000256" key="7">
    <source>
        <dbReference type="ARBA" id="ARBA00023180"/>
    </source>
</evidence>
<evidence type="ECO:0000256" key="5">
    <source>
        <dbReference type="ARBA" id="ARBA00022801"/>
    </source>
</evidence>
<reference evidence="11" key="1">
    <citation type="journal article" date="2011" name="Genome Biol.">
        <title>Comparative genomics of the social amoebae Dictyostelium discoideum and Dictyostelium purpureum.</title>
        <authorList>
            <consortium name="US DOE Joint Genome Institute (JGI-PGF)"/>
            <person name="Sucgang R."/>
            <person name="Kuo A."/>
            <person name="Tian X."/>
            <person name="Salerno W."/>
            <person name="Parikh A."/>
            <person name="Feasley C.L."/>
            <person name="Dalin E."/>
            <person name="Tu H."/>
            <person name="Huang E."/>
            <person name="Barry K."/>
            <person name="Lindquist E."/>
            <person name="Shapiro H."/>
            <person name="Bruce D."/>
            <person name="Schmutz J."/>
            <person name="Salamov A."/>
            <person name="Fey P."/>
            <person name="Gaudet P."/>
            <person name="Anjard C."/>
            <person name="Babu M.M."/>
            <person name="Basu S."/>
            <person name="Bushmanova Y."/>
            <person name="van der Wel H."/>
            <person name="Katoh-Kurasawa M."/>
            <person name="Dinh C."/>
            <person name="Coutinho P.M."/>
            <person name="Saito T."/>
            <person name="Elias M."/>
            <person name="Schaap P."/>
            <person name="Kay R.R."/>
            <person name="Henrissat B."/>
            <person name="Eichinger L."/>
            <person name="Rivero F."/>
            <person name="Putnam N.H."/>
            <person name="West C.M."/>
            <person name="Loomis W.F."/>
            <person name="Chisholm R.L."/>
            <person name="Shaulsky G."/>
            <person name="Strassmann J.E."/>
            <person name="Queller D.C."/>
            <person name="Kuspa A."/>
            <person name="Grigoriev I.V."/>
        </authorList>
    </citation>
    <scope>NUCLEOTIDE SEQUENCE [LARGE SCALE GENOMIC DNA]</scope>
    <source>
        <strain evidence="11">QSDP1</strain>
    </source>
</reference>
<evidence type="ECO:0000256" key="9">
    <source>
        <dbReference type="SAM" id="SignalP"/>
    </source>
</evidence>
<dbReference type="VEuPathDB" id="AmoebaDB:DICPUDRAFT_157425"/>
<dbReference type="SUPFAM" id="SSF53474">
    <property type="entry name" value="alpha/beta-Hydrolases"/>
    <property type="match status" value="1"/>
</dbReference>
<proteinExistence type="inferred from homology"/>
<sequence>MLNKKLTLSIILFIFSFINYSLSASSSDATPIRNIVIWHGLGDSCCFPFSMGKIKDIIQNQYPGVYVKSIEIGSSIDEDVYNSWFKNVNEQIDMACEMIKADTNLTNGFNAVGFSQGSLFLRAFVERCNDPPVHNLISIGGPQNGVFGAPRCATTNGTFCNVARNLLELGAYDEYVQNNLVPAEYWQDPLQYSKFLEKSIFLADINNMKDVKNQTYKDNLLSLNKFALTLFLNDTIVIPRESEHFGWYEEGQAKNIIPMEKTQLYQEDWIGIQQLDNEGKLIFLESPGNHLQFTEQWFIENIIPLLNE</sequence>
<evidence type="ECO:0000256" key="1">
    <source>
        <dbReference type="ARBA" id="ARBA00010758"/>
    </source>
</evidence>
<dbReference type="OMA" id="KFVMVMF"/>
<dbReference type="FunFam" id="3.40.50.1820:FF:000107">
    <property type="entry name" value="Palmitoyl-protein thioesterase 1"/>
    <property type="match status" value="1"/>
</dbReference>
<keyword evidence="6" id="KW-1015">Disulfide bond</keyword>
<dbReference type="GO" id="GO:0008474">
    <property type="term" value="F:palmitoyl-(protein) hydrolase activity"/>
    <property type="evidence" value="ECO:0007669"/>
    <property type="project" value="UniProtKB-EC"/>
</dbReference>
<dbReference type="PANTHER" id="PTHR11247">
    <property type="entry name" value="PALMITOYL-PROTEIN THIOESTERASE/DOLICHYLDIPHOSPHATASE 1"/>
    <property type="match status" value="1"/>
</dbReference>
<evidence type="ECO:0000256" key="8">
    <source>
        <dbReference type="ARBA" id="ARBA00031934"/>
    </source>
</evidence>
<dbReference type="OrthoDB" id="10263094at2759"/>
<dbReference type="PRINTS" id="PR00414">
    <property type="entry name" value="PPTHIESTRASE"/>
</dbReference>
<name>F0ZZ37_DICPU</name>
<feature type="chain" id="PRO_5003262946" description="Palmitoyl-protein thioesterase 1" evidence="9">
    <location>
        <begin position="24"/>
        <end position="308"/>
    </location>
</feature>
<evidence type="ECO:0000256" key="3">
    <source>
        <dbReference type="ARBA" id="ARBA00014212"/>
    </source>
</evidence>